<comment type="subcellular location">
    <subcellularLocation>
        <location evidence="1">Membrane</location>
        <topology evidence="1">Multi-pass membrane protein</topology>
    </subcellularLocation>
</comment>
<evidence type="ECO:0000313" key="7">
    <source>
        <dbReference type="EMBL" id="MEJ2862004.1"/>
    </source>
</evidence>
<name>A0ABU8M554_9PSEU</name>
<dbReference type="EMBL" id="JBBEGM010000004">
    <property type="protein sequence ID" value="MEJ2862004.1"/>
    <property type="molecule type" value="Genomic_DNA"/>
</dbReference>
<dbReference type="Proteomes" id="UP001369736">
    <property type="component" value="Unassembled WGS sequence"/>
</dbReference>
<dbReference type="Pfam" id="PF01758">
    <property type="entry name" value="SBF"/>
    <property type="match status" value="1"/>
</dbReference>
<accession>A0ABU8M554</accession>
<evidence type="ECO:0000256" key="5">
    <source>
        <dbReference type="SAM" id="MobiDB-lite"/>
    </source>
</evidence>
<proteinExistence type="predicted"/>
<feature type="transmembrane region" description="Helical" evidence="6">
    <location>
        <begin position="68"/>
        <end position="91"/>
    </location>
</feature>
<dbReference type="PANTHER" id="PTHR10361:SF24">
    <property type="entry name" value="P3 PROTEIN"/>
    <property type="match status" value="1"/>
</dbReference>
<dbReference type="InterPro" id="IPR002657">
    <property type="entry name" value="BilAc:Na_symport/Acr3"/>
</dbReference>
<gene>
    <name evidence="7" type="ORF">WCD58_12605</name>
</gene>
<evidence type="ECO:0000256" key="3">
    <source>
        <dbReference type="ARBA" id="ARBA00022989"/>
    </source>
</evidence>
<feature type="transmembrane region" description="Helical" evidence="6">
    <location>
        <begin position="6"/>
        <end position="27"/>
    </location>
</feature>
<comment type="caution">
    <text evidence="7">The sequence shown here is derived from an EMBL/GenBank/DDBJ whole genome shotgun (WGS) entry which is preliminary data.</text>
</comment>
<feature type="compositionally biased region" description="Basic residues" evidence="5">
    <location>
        <begin position="292"/>
        <end position="302"/>
    </location>
</feature>
<dbReference type="InterPro" id="IPR038770">
    <property type="entry name" value="Na+/solute_symporter_sf"/>
</dbReference>
<evidence type="ECO:0000256" key="2">
    <source>
        <dbReference type="ARBA" id="ARBA00022692"/>
    </source>
</evidence>
<evidence type="ECO:0000256" key="4">
    <source>
        <dbReference type="ARBA" id="ARBA00023136"/>
    </source>
</evidence>
<feature type="transmembrane region" description="Helical" evidence="6">
    <location>
        <begin position="169"/>
        <end position="190"/>
    </location>
</feature>
<feature type="region of interest" description="Disordered" evidence="5">
    <location>
        <begin position="283"/>
        <end position="302"/>
    </location>
</feature>
<feature type="transmembrane region" description="Helical" evidence="6">
    <location>
        <begin position="137"/>
        <end position="157"/>
    </location>
</feature>
<feature type="transmembrane region" description="Helical" evidence="6">
    <location>
        <begin position="257"/>
        <end position="279"/>
    </location>
</feature>
<dbReference type="PANTHER" id="PTHR10361">
    <property type="entry name" value="SODIUM-BILE ACID COTRANSPORTER"/>
    <property type="match status" value="1"/>
</dbReference>
<protein>
    <submittedName>
        <fullName evidence="7">Bile acid:sodium symporter</fullName>
    </submittedName>
</protein>
<evidence type="ECO:0000313" key="8">
    <source>
        <dbReference type="Proteomes" id="UP001369736"/>
    </source>
</evidence>
<feature type="transmembrane region" description="Helical" evidence="6">
    <location>
        <begin position="103"/>
        <end position="125"/>
    </location>
</feature>
<keyword evidence="8" id="KW-1185">Reference proteome</keyword>
<evidence type="ECO:0000256" key="6">
    <source>
        <dbReference type="SAM" id="Phobius"/>
    </source>
</evidence>
<feature type="transmembrane region" description="Helical" evidence="6">
    <location>
        <begin position="229"/>
        <end position="251"/>
    </location>
</feature>
<reference evidence="7 8" key="1">
    <citation type="submission" date="2024-03" db="EMBL/GenBank/DDBJ databases">
        <title>Actinomycetospora sp. OC33-EN07, a novel actinomycete isolated from wild orchid (Aerides multiflora).</title>
        <authorList>
            <person name="Suriyachadkun C."/>
        </authorList>
    </citation>
    <scope>NUCLEOTIDE SEQUENCE [LARGE SCALE GENOMIC DNA]</scope>
    <source>
        <strain evidence="7 8">OC33-EN07</strain>
    </source>
</reference>
<organism evidence="7 8">
    <name type="scientific">Actinomycetospora flava</name>
    <dbReference type="NCBI Taxonomy" id="3129232"/>
    <lineage>
        <taxon>Bacteria</taxon>
        <taxon>Bacillati</taxon>
        <taxon>Actinomycetota</taxon>
        <taxon>Actinomycetes</taxon>
        <taxon>Pseudonocardiales</taxon>
        <taxon>Pseudonocardiaceae</taxon>
        <taxon>Actinomycetospora</taxon>
    </lineage>
</organism>
<feature type="transmembrane region" description="Helical" evidence="6">
    <location>
        <begin position="196"/>
        <end position="217"/>
    </location>
</feature>
<feature type="transmembrane region" description="Helical" evidence="6">
    <location>
        <begin position="39"/>
        <end position="62"/>
    </location>
</feature>
<dbReference type="InterPro" id="IPR004710">
    <property type="entry name" value="Bilac:Na_transpt"/>
</dbReference>
<keyword evidence="2 6" id="KW-0812">Transmembrane</keyword>
<keyword evidence="4 6" id="KW-0472">Membrane</keyword>
<keyword evidence="3 6" id="KW-1133">Transmembrane helix</keyword>
<sequence length="302" mass="30766">MTFEAFFAVLPFGLAVVMFGLGLELTLADFGRVATAPKAVLVVLACQIVVVPALGAALLLVLGLAPSLALGVVVLLASPGGPMAAVFSHLAGGDVALNITATALNAALAFVTMPLVIGFAVGRLGVGGAVTVPPDKVVQVALVVLLPAALGMLVRRLRPHLAVRLQRPVRLLSIAVVFLAIVVAVAPQAAAFLRGLVAVGGLVLGLSVLSLTVGYVVPRLVRLGRPQAVASSLEIGIHNVALAITVCATVLGDSRAAVVPAMYGALMFGPAAVLTWFLARRTPDQPSSGSRNSRRLPKGSWA</sequence>
<dbReference type="RefSeq" id="WP_337703271.1">
    <property type="nucleotide sequence ID" value="NZ_JBBEGM010000004.1"/>
</dbReference>
<dbReference type="Gene3D" id="1.20.1530.20">
    <property type="match status" value="1"/>
</dbReference>
<evidence type="ECO:0000256" key="1">
    <source>
        <dbReference type="ARBA" id="ARBA00004141"/>
    </source>
</evidence>